<sequence length="70" mass="7987">FVLENRQNLSLNYLLINCVSINFKKSNKLEDLLIATTVPATKVESAQFDFEVSSQKRHLGTVLENSIFTR</sequence>
<reference evidence="1" key="2">
    <citation type="submission" date="2013-05" db="EMBL/GenBank/DDBJ databases">
        <authorList>
            <person name="Carter J.-M."/>
            <person name="Baker S.C."/>
            <person name="Pink R."/>
            <person name="Carter D.R.F."/>
            <person name="Collins A."/>
            <person name="Tomlin J."/>
            <person name="Gibbs M."/>
            <person name="Breuker C.J."/>
        </authorList>
    </citation>
    <scope>NUCLEOTIDE SEQUENCE</scope>
    <source>
        <tissue evidence="1">Ovary</tissue>
    </source>
</reference>
<organism evidence="1">
    <name type="scientific">Pararge aegeria</name>
    <name type="common">speckled wood butterfly</name>
    <dbReference type="NCBI Taxonomy" id="116150"/>
    <lineage>
        <taxon>Eukaryota</taxon>
        <taxon>Metazoa</taxon>
        <taxon>Ecdysozoa</taxon>
        <taxon>Arthropoda</taxon>
        <taxon>Hexapoda</taxon>
        <taxon>Insecta</taxon>
        <taxon>Pterygota</taxon>
        <taxon>Neoptera</taxon>
        <taxon>Endopterygota</taxon>
        <taxon>Lepidoptera</taxon>
        <taxon>Glossata</taxon>
        <taxon>Ditrysia</taxon>
        <taxon>Papilionoidea</taxon>
        <taxon>Nymphalidae</taxon>
        <taxon>Satyrinae</taxon>
        <taxon>Satyrini</taxon>
        <taxon>Parargina</taxon>
        <taxon>Pararge</taxon>
    </lineage>
</organism>
<reference evidence="1" key="1">
    <citation type="journal article" date="2013" name="BMC Genomics">
        <title>Unscrambling butterfly oogenesis.</title>
        <authorList>
            <person name="Carter J.M."/>
            <person name="Baker S.C."/>
            <person name="Pink R."/>
            <person name="Carter D.R."/>
            <person name="Collins A."/>
            <person name="Tomlin J."/>
            <person name="Gibbs M."/>
            <person name="Breuker C.J."/>
        </authorList>
    </citation>
    <scope>NUCLEOTIDE SEQUENCE</scope>
    <source>
        <tissue evidence="1">Ovary</tissue>
    </source>
</reference>
<protein>
    <submittedName>
        <fullName evidence="1">Uncharacterized protein</fullName>
    </submittedName>
</protein>
<evidence type="ECO:0000313" key="1">
    <source>
        <dbReference type="EMBL" id="JAA91061.1"/>
    </source>
</evidence>
<feature type="non-terminal residue" evidence="1">
    <location>
        <position position="1"/>
    </location>
</feature>
<name>S4PEN6_9NEOP</name>
<dbReference type="EMBL" id="GAIX01001499">
    <property type="protein sequence ID" value="JAA91061.1"/>
    <property type="molecule type" value="Transcribed_RNA"/>
</dbReference>
<dbReference type="AlphaFoldDB" id="S4PEN6"/>
<accession>S4PEN6</accession>
<proteinExistence type="predicted"/>